<evidence type="ECO:0000256" key="2">
    <source>
        <dbReference type="ARBA" id="ARBA00022723"/>
    </source>
</evidence>
<evidence type="ECO:0000313" key="8">
    <source>
        <dbReference type="Proteomes" id="UP000765509"/>
    </source>
</evidence>
<organism evidence="7 8">
    <name type="scientific">Austropuccinia psidii MF-1</name>
    <dbReference type="NCBI Taxonomy" id="1389203"/>
    <lineage>
        <taxon>Eukaryota</taxon>
        <taxon>Fungi</taxon>
        <taxon>Dikarya</taxon>
        <taxon>Basidiomycota</taxon>
        <taxon>Pucciniomycotina</taxon>
        <taxon>Pucciniomycetes</taxon>
        <taxon>Pucciniales</taxon>
        <taxon>Sphaerophragmiaceae</taxon>
        <taxon>Austropuccinia</taxon>
    </lineage>
</organism>
<evidence type="ECO:0000313" key="7">
    <source>
        <dbReference type="EMBL" id="MBW0538068.1"/>
    </source>
</evidence>
<evidence type="ECO:0000256" key="1">
    <source>
        <dbReference type="ARBA" id="ARBA00004123"/>
    </source>
</evidence>
<protein>
    <recommendedName>
        <fullName evidence="9">BED-type domain-containing protein</fullName>
    </recommendedName>
</protein>
<dbReference type="PANTHER" id="PTHR46481:SF10">
    <property type="entry name" value="ZINC FINGER BED DOMAIN-CONTAINING PROTEIN 39"/>
    <property type="match status" value="1"/>
</dbReference>
<evidence type="ECO:0008006" key="9">
    <source>
        <dbReference type="Google" id="ProtNLM"/>
    </source>
</evidence>
<dbReference type="PANTHER" id="PTHR46481">
    <property type="entry name" value="ZINC FINGER BED DOMAIN-CONTAINING PROTEIN 4"/>
    <property type="match status" value="1"/>
</dbReference>
<reference evidence="7" key="1">
    <citation type="submission" date="2021-03" db="EMBL/GenBank/DDBJ databases">
        <title>Draft genome sequence of rust myrtle Austropuccinia psidii MF-1, a brazilian biotype.</title>
        <authorList>
            <person name="Quecine M.C."/>
            <person name="Pachon D.M.R."/>
            <person name="Bonatelli M.L."/>
            <person name="Correr F.H."/>
            <person name="Franceschini L.M."/>
            <person name="Leite T.F."/>
            <person name="Margarido G.R.A."/>
            <person name="Almeida C.A."/>
            <person name="Ferrarezi J.A."/>
            <person name="Labate C.A."/>
        </authorList>
    </citation>
    <scope>NUCLEOTIDE SEQUENCE</scope>
    <source>
        <strain evidence="7">MF-1</strain>
    </source>
</reference>
<evidence type="ECO:0000256" key="3">
    <source>
        <dbReference type="ARBA" id="ARBA00022771"/>
    </source>
</evidence>
<dbReference type="OrthoDB" id="2504290at2759"/>
<dbReference type="GO" id="GO:0008270">
    <property type="term" value="F:zinc ion binding"/>
    <property type="evidence" value="ECO:0007669"/>
    <property type="project" value="UniProtKB-KW"/>
</dbReference>
<dbReference type="GO" id="GO:0005634">
    <property type="term" value="C:nucleus"/>
    <property type="evidence" value="ECO:0007669"/>
    <property type="project" value="UniProtKB-SubCell"/>
</dbReference>
<evidence type="ECO:0000256" key="4">
    <source>
        <dbReference type="ARBA" id="ARBA00022833"/>
    </source>
</evidence>
<evidence type="ECO:0000256" key="6">
    <source>
        <dbReference type="SAM" id="MobiDB-lite"/>
    </source>
</evidence>
<accession>A0A9Q3FDG0</accession>
<keyword evidence="4" id="KW-0862">Zinc</keyword>
<comment type="subcellular location">
    <subcellularLocation>
        <location evidence="1">Nucleus</location>
    </subcellularLocation>
</comment>
<name>A0A9Q3FDG0_9BASI</name>
<feature type="region of interest" description="Disordered" evidence="6">
    <location>
        <begin position="1"/>
        <end position="29"/>
    </location>
</feature>
<keyword evidence="5" id="KW-0539">Nucleus</keyword>
<dbReference type="Proteomes" id="UP000765509">
    <property type="component" value="Unassembled WGS sequence"/>
</dbReference>
<keyword evidence="8" id="KW-1185">Reference proteome</keyword>
<proteinExistence type="predicted"/>
<comment type="caution">
    <text evidence="7">The sequence shown here is derived from an EMBL/GenBank/DDBJ whole genome shotgun (WGS) entry which is preliminary data.</text>
</comment>
<dbReference type="EMBL" id="AVOT02042653">
    <property type="protein sequence ID" value="MBW0538068.1"/>
    <property type="molecule type" value="Genomic_DNA"/>
</dbReference>
<keyword evidence="3" id="KW-0863">Zinc-finger</keyword>
<keyword evidence="2" id="KW-0479">Metal-binding</keyword>
<dbReference type="InterPro" id="IPR052035">
    <property type="entry name" value="ZnF_BED_domain_contain"/>
</dbReference>
<sequence>MSSVNPSPGCLFTPSDLEQAERTTQASSEPITTSKRSWLRLYFSEFNDDVFECNVVNQFGKFCLKKLKRNQTGSTKAMSQHLNNLHRLQNPKTQEQDRKKQFLIIMYNIAMPKRYSFSSFNIAYHRNFLIVFPLQKLSLESLKTELVYFVSYWDLPLSIIESKSFLQLLELCNPSVPNNLVQCTEFKGHLCKLFYFHKEHIHKIITKARTFVSFTTDLWTSPNVKAFMAVTAHFMDCDFKFNSNLFGIKQD</sequence>
<dbReference type="AlphaFoldDB" id="A0A9Q3FDG0"/>
<gene>
    <name evidence="7" type="ORF">O181_077783</name>
</gene>
<evidence type="ECO:0000256" key="5">
    <source>
        <dbReference type="ARBA" id="ARBA00023242"/>
    </source>
</evidence>